<dbReference type="Gene3D" id="1.10.357.10">
    <property type="entry name" value="Tetracycline Repressor, domain 2"/>
    <property type="match status" value="1"/>
</dbReference>
<keyword evidence="1" id="KW-0805">Transcription regulation</keyword>
<organism evidence="6 7">
    <name type="scientific">Salinactinospora qingdaonensis</name>
    <dbReference type="NCBI Taxonomy" id="702744"/>
    <lineage>
        <taxon>Bacteria</taxon>
        <taxon>Bacillati</taxon>
        <taxon>Actinomycetota</taxon>
        <taxon>Actinomycetes</taxon>
        <taxon>Streptosporangiales</taxon>
        <taxon>Nocardiopsidaceae</taxon>
        <taxon>Salinactinospora</taxon>
    </lineage>
</organism>
<dbReference type="InterPro" id="IPR036271">
    <property type="entry name" value="Tet_transcr_reg_TetR-rel_C_sf"/>
</dbReference>
<dbReference type="SUPFAM" id="SSF46689">
    <property type="entry name" value="Homeodomain-like"/>
    <property type="match status" value="1"/>
</dbReference>
<dbReference type="InterPro" id="IPR001647">
    <property type="entry name" value="HTH_TetR"/>
</dbReference>
<dbReference type="Pfam" id="PF16925">
    <property type="entry name" value="TetR_C_13"/>
    <property type="match status" value="1"/>
</dbReference>
<dbReference type="InterPro" id="IPR009057">
    <property type="entry name" value="Homeodomain-like_sf"/>
</dbReference>
<comment type="caution">
    <text evidence="6">The sequence shown here is derived from an EMBL/GenBank/DDBJ whole genome shotgun (WGS) entry which is preliminary data.</text>
</comment>
<accession>A0ABP7GI81</accession>
<feature type="DNA-binding region" description="H-T-H motif" evidence="4">
    <location>
        <begin position="13"/>
        <end position="32"/>
    </location>
</feature>
<keyword evidence="3" id="KW-0804">Transcription</keyword>
<protein>
    <submittedName>
        <fullName evidence="6">TetR/AcrR family transcriptional regulator</fullName>
    </submittedName>
</protein>
<dbReference type="InterPro" id="IPR011075">
    <property type="entry name" value="TetR_C"/>
</dbReference>
<evidence type="ECO:0000256" key="3">
    <source>
        <dbReference type="ARBA" id="ARBA00023163"/>
    </source>
</evidence>
<evidence type="ECO:0000313" key="7">
    <source>
        <dbReference type="Proteomes" id="UP001500908"/>
    </source>
</evidence>
<evidence type="ECO:0000256" key="4">
    <source>
        <dbReference type="PROSITE-ProRule" id="PRU00335"/>
    </source>
</evidence>
<evidence type="ECO:0000259" key="5">
    <source>
        <dbReference type="PROSITE" id="PS50977"/>
    </source>
</evidence>
<dbReference type="Proteomes" id="UP001500908">
    <property type="component" value="Unassembled WGS sequence"/>
</dbReference>
<feature type="domain" description="HTH tetR-type" evidence="5">
    <location>
        <begin position="1"/>
        <end position="50"/>
    </location>
</feature>
<reference evidence="7" key="1">
    <citation type="journal article" date="2019" name="Int. J. Syst. Evol. Microbiol.">
        <title>The Global Catalogue of Microorganisms (GCM) 10K type strain sequencing project: providing services to taxonomists for standard genome sequencing and annotation.</title>
        <authorList>
            <consortium name="The Broad Institute Genomics Platform"/>
            <consortium name="The Broad Institute Genome Sequencing Center for Infectious Disease"/>
            <person name="Wu L."/>
            <person name="Ma J."/>
        </authorList>
    </citation>
    <scope>NUCLEOTIDE SEQUENCE [LARGE SCALE GENOMIC DNA]</scope>
    <source>
        <strain evidence="7">JCM 17137</strain>
    </source>
</reference>
<dbReference type="PROSITE" id="PS01081">
    <property type="entry name" value="HTH_TETR_1"/>
    <property type="match status" value="1"/>
</dbReference>
<dbReference type="SUPFAM" id="SSF48498">
    <property type="entry name" value="Tetracyclin repressor-like, C-terminal domain"/>
    <property type="match status" value="1"/>
</dbReference>
<evidence type="ECO:0000256" key="1">
    <source>
        <dbReference type="ARBA" id="ARBA00023015"/>
    </source>
</evidence>
<sequence length="185" mass="20029">MELFWEHGYEGTSLSLLTESMGITSTSLYAAFGSKEELFREAVELYNSADDLMSDRALNRYPTAKRAIEALLRENADAYTDPSTPRGCMVVLAATNVTTANKSVHDYLAHCRKNDYAVVRARLNRGVAEGDLPPTTDTAAMAAFYLTVLHGLSIQARDGCSNAAAHAIIDRAMLAWEATCANGSG</sequence>
<dbReference type="PROSITE" id="PS50977">
    <property type="entry name" value="HTH_TETR_2"/>
    <property type="match status" value="1"/>
</dbReference>
<evidence type="ECO:0000313" key="6">
    <source>
        <dbReference type="EMBL" id="GAA3765018.1"/>
    </source>
</evidence>
<dbReference type="PANTHER" id="PTHR47506:SF1">
    <property type="entry name" value="HTH-TYPE TRANSCRIPTIONAL REGULATOR YJDC"/>
    <property type="match status" value="1"/>
</dbReference>
<keyword evidence="2 4" id="KW-0238">DNA-binding</keyword>
<dbReference type="PANTHER" id="PTHR47506">
    <property type="entry name" value="TRANSCRIPTIONAL REGULATORY PROTEIN"/>
    <property type="match status" value="1"/>
</dbReference>
<name>A0ABP7GI81_9ACTN</name>
<keyword evidence="7" id="KW-1185">Reference proteome</keyword>
<dbReference type="Pfam" id="PF00440">
    <property type="entry name" value="TetR_N"/>
    <property type="match status" value="1"/>
</dbReference>
<evidence type="ECO:0000256" key="2">
    <source>
        <dbReference type="ARBA" id="ARBA00023125"/>
    </source>
</evidence>
<dbReference type="Gene3D" id="1.10.10.60">
    <property type="entry name" value="Homeodomain-like"/>
    <property type="match status" value="1"/>
</dbReference>
<gene>
    <name evidence="6" type="ORF">GCM10022402_47920</name>
</gene>
<dbReference type="InterPro" id="IPR023772">
    <property type="entry name" value="DNA-bd_HTH_TetR-type_CS"/>
</dbReference>
<proteinExistence type="predicted"/>
<dbReference type="EMBL" id="BAABDD010000045">
    <property type="protein sequence ID" value="GAA3765018.1"/>
    <property type="molecule type" value="Genomic_DNA"/>
</dbReference>